<comment type="caution">
    <text evidence="1">The sequence shown here is derived from an EMBL/GenBank/DDBJ whole genome shotgun (WGS) entry which is preliminary data.</text>
</comment>
<evidence type="ECO:0000313" key="2">
    <source>
        <dbReference type="Proteomes" id="UP000014480"/>
    </source>
</evidence>
<sequence length="67" mass="7443">MAASESRTADDRRISCPALEGGSIPNVLRLLTSTILRQPRFEILQRTDANQHMSDVPHSAQFRVAIP</sequence>
<dbReference type="Proteomes" id="UP000014480">
    <property type="component" value="Unassembled WGS sequence"/>
</dbReference>
<keyword evidence="2" id="KW-1185">Reference proteome</keyword>
<name>A0A484FTL4_COLOR</name>
<proteinExistence type="predicted"/>
<reference evidence="2" key="2">
    <citation type="journal article" date="2019" name="Mol. Plant Microbe Interact.">
        <title>Genome sequence resources for four phytopathogenic fungi from the Colletotrichum orbiculare species complex.</title>
        <authorList>
            <person name="Gan P."/>
            <person name="Tsushima A."/>
            <person name="Narusaka M."/>
            <person name="Narusaka Y."/>
            <person name="Takano Y."/>
            <person name="Kubo Y."/>
            <person name="Shirasu K."/>
        </authorList>
    </citation>
    <scope>GENOME REANNOTATION</scope>
    <source>
        <strain evidence="2">104-T / ATCC 96160 / CBS 514.97 / LARS 414 / MAFF 240422</strain>
    </source>
</reference>
<accession>A0A484FTL4</accession>
<organism evidence="1 2">
    <name type="scientific">Colletotrichum orbiculare (strain 104-T / ATCC 96160 / CBS 514.97 / LARS 414 / MAFF 240422)</name>
    <name type="common">Cucumber anthracnose fungus</name>
    <name type="synonym">Colletotrichum lagenarium</name>
    <dbReference type="NCBI Taxonomy" id="1213857"/>
    <lineage>
        <taxon>Eukaryota</taxon>
        <taxon>Fungi</taxon>
        <taxon>Dikarya</taxon>
        <taxon>Ascomycota</taxon>
        <taxon>Pezizomycotina</taxon>
        <taxon>Sordariomycetes</taxon>
        <taxon>Hypocreomycetidae</taxon>
        <taxon>Glomerellales</taxon>
        <taxon>Glomerellaceae</taxon>
        <taxon>Colletotrichum</taxon>
        <taxon>Colletotrichum orbiculare species complex</taxon>
    </lineage>
</organism>
<dbReference type="AlphaFoldDB" id="A0A484FTL4"/>
<reference evidence="2" key="1">
    <citation type="journal article" date="2013" name="New Phytol.">
        <title>Comparative genomic and transcriptomic analyses reveal the hemibiotrophic stage shift of Colletotrichum fungi.</title>
        <authorList>
            <person name="Gan P."/>
            <person name="Ikeda K."/>
            <person name="Irieda H."/>
            <person name="Narusaka M."/>
            <person name="O'Connell R.J."/>
            <person name="Narusaka Y."/>
            <person name="Takano Y."/>
            <person name="Kubo Y."/>
            <person name="Shirasu K."/>
        </authorList>
    </citation>
    <scope>NUCLEOTIDE SEQUENCE [LARGE SCALE GENOMIC DNA]</scope>
    <source>
        <strain evidence="2">104-T / ATCC 96160 / CBS 514.97 / LARS 414 / MAFF 240422</strain>
    </source>
</reference>
<protein>
    <submittedName>
        <fullName evidence="1">Uncharacterized protein</fullName>
    </submittedName>
</protein>
<gene>
    <name evidence="1" type="ORF">Cob_v005710</name>
</gene>
<dbReference type="EMBL" id="AMCV02000015">
    <property type="protein sequence ID" value="TDZ21186.1"/>
    <property type="molecule type" value="Genomic_DNA"/>
</dbReference>
<evidence type="ECO:0000313" key="1">
    <source>
        <dbReference type="EMBL" id="TDZ21186.1"/>
    </source>
</evidence>